<keyword evidence="3" id="KW-0804">Transcription</keyword>
<dbReference type="GO" id="GO:0003700">
    <property type="term" value="F:DNA-binding transcription factor activity"/>
    <property type="evidence" value="ECO:0007669"/>
    <property type="project" value="InterPro"/>
</dbReference>
<dbReference type="Pfam" id="PF07702">
    <property type="entry name" value="UTRA"/>
    <property type="match status" value="1"/>
</dbReference>
<dbReference type="InterPro" id="IPR036388">
    <property type="entry name" value="WH-like_DNA-bd_sf"/>
</dbReference>
<protein>
    <submittedName>
        <fullName evidence="5">GntR family transcriptional regulator</fullName>
    </submittedName>
</protein>
<evidence type="ECO:0000259" key="4">
    <source>
        <dbReference type="PROSITE" id="PS50949"/>
    </source>
</evidence>
<dbReference type="SUPFAM" id="SSF64288">
    <property type="entry name" value="Chorismate lyase-like"/>
    <property type="match status" value="1"/>
</dbReference>
<proteinExistence type="predicted"/>
<dbReference type="Proteomes" id="UP000285456">
    <property type="component" value="Unassembled WGS sequence"/>
</dbReference>
<dbReference type="InterPro" id="IPR028978">
    <property type="entry name" value="Chorismate_lyase_/UTRA_dom_sf"/>
</dbReference>
<sequence length="240" mass="27407">MINADLPIPLHAQISNLLEKQIRVGAYQEKIPSERELMDMYAVSRTTVREAVSKLVNEGKLQKVHGKGTFISEHPPIQEWLTSLNSFTDTVIRTGMNPSSRLLYSGKLLQQDGVKIFEFNKDAYLIERLRFADNIPVAIEKHFYPSEIGIKLSAFDLNTATIYDLLENELSINLSEAEQSITTHQANKQEAAHLEIPESSTVLCTERVIYDQFGKAVESYQGLYRPDMYVFRIKIKRKLT</sequence>
<comment type="caution">
    <text evidence="5">The sequence shown here is derived from an EMBL/GenBank/DDBJ whole genome shotgun (WGS) entry which is preliminary data.</text>
</comment>
<dbReference type="SMART" id="SM00345">
    <property type="entry name" value="HTH_GNTR"/>
    <property type="match status" value="1"/>
</dbReference>
<dbReference type="PROSITE" id="PS50949">
    <property type="entry name" value="HTH_GNTR"/>
    <property type="match status" value="1"/>
</dbReference>
<evidence type="ECO:0000256" key="1">
    <source>
        <dbReference type="ARBA" id="ARBA00023015"/>
    </source>
</evidence>
<evidence type="ECO:0000313" key="5">
    <source>
        <dbReference type="EMBL" id="RHW30582.1"/>
    </source>
</evidence>
<dbReference type="SUPFAM" id="SSF46785">
    <property type="entry name" value="Winged helix' DNA-binding domain"/>
    <property type="match status" value="1"/>
</dbReference>
<dbReference type="InterPro" id="IPR000524">
    <property type="entry name" value="Tscrpt_reg_HTH_GntR"/>
</dbReference>
<feature type="domain" description="HTH gntR-type" evidence="4">
    <location>
        <begin position="8"/>
        <end position="74"/>
    </location>
</feature>
<evidence type="ECO:0000313" key="6">
    <source>
        <dbReference type="Proteomes" id="UP000285456"/>
    </source>
</evidence>
<dbReference type="GO" id="GO:0045892">
    <property type="term" value="P:negative regulation of DNA-templated transcription"/>
    <property type="evidence" value="ECO:0007669"/>
    <property type="project" value="TreeGrafter"/>
</dbReference>
<name>A0A417YD63_9BACI</name>
<keyword evidence="2" id="KW-0238">DNA-binding</keyword>
<keyword evidence="6" id="KW-1185">Reference proteome</keyword>
<gene>
    <name evidence="5" type="ORF">D1B32_15815</name>
</gene>
<organism evidence="5 6">
    <name type="scientific">Oceanobacillus profundus</name>
    <dbReference type="NCBI Taxonomy" id="372463"/>
    <lineage>
        <taxon>Bacteria</taxon>
        <taxon>Bacillati</taxon>
        <taxon>Bacillota</taxon>
        <taxon>Bacilli</taxon>
        <taxon>Bacillales</taxon>
        <taxon>Bacillaceae</taxon>
        <taxon>Oceanobacillus</taxon>
    </lineage>
</organism>
<evidence type="ECO:0000256" key="2">
    <source>
        <dbReference type="ARBA" id="ARBA00023125"/>
    </source>
</evidence>
<dbReference type="CDD" id="cd07377">
    <property type="entry name" value="WHTH_GntR"/>
    <property type="match status" value="1"/>
</dbReference>
<reference evidence="5 6" key="1">
    <citation type="journal article" date="2007" name="Int. J. Syst. Evol. Microbiol.">
        <title>Oceanobacillus profundus sp. nov., isolated from a deep-sea sediment core.</title>
        <authorList>
            <person name="Kim Y.G."/>
            <person name="Choi D.H."/>
            <person name="Hyun S."/>
            <person name="Cho B.C."/>
        </authorList>
    </citation>
    <scope>NUCLEOTIDE SEQUENCE [LARGE SCALE GENOMIC DNA]</scope>
    <source>
        <strain evidence="5 6">DSM 18246</strain>
    </source>
</reference>
<dbReference type="SMART" id="SM00866">
    <property type="entry name" value="UTRA"/>
    <property type="match status" value="1"/>
</dbReference>
<dbReference type="OrthoDB" id="9815017at2"/>
<dbReference type="AlphaFoldDB" id="A0A417YD63"/>
<dbReference type="Gene3D" id="3.40.1410.10">
    <property type="entry name" value="Chorismate lyase-like"/>
    <property type="match status" value="1"/>
</dbReference>
<dbReference type="InterPro" id="IPR036390">
    <property type="entry name" value="WH_DNA-bd_sf"/>
</dbReference>
<dbReference type="PRINTS" id="PR00035">
    <property type="entry name" value="HTHGNTR"/>
</dbReference>
<dbReference type="PANTHER" id="PTHR44846:SF1">
    <property type="entry name" value="MANNOSYL-D-GLYCERATE TRANSPORT_METABOLISM SYSTEM REPRESSOR MNGR-RELATED"/>
    <property type="match status" value="1"/>
</dbReference>
<dbReference type="EMBL" id="QWEH01000012">
    <property type="protein sequence ID" value="RHW30582.1"/>
    <property type="molecule type" value="Genomic_DNA"/>
</dbReference>
<keyword evidence="1" id="KW-0805">Transcription regulation</keyword>
<dbReference type="GO" id="GO:0003677">
    <property type="term" value="F:DNA binding"/>
    <property type="evidence" value="ECO:0007669"/>
    <property type="project" value="UniProtKB-KW"/>
</dbReference>
<evidence type="ECO:0000256" key="3">
    <source>
        <dbReference type="ARBA" id="ARBA00023163"/>
    </source>
</evidence>
<dbReference type="InterPro" id="IPR050679">
    <property type="entry name" value="Bact_HTH_transcr_reg"/>
</dbReference>
<dbReference type="InterPro" id="IPR011663">
    <property type="entry name" value="UTRA"/>
</dbReference>
<dbReference type="Pfam" id="PF00392">
    <property type="entry name" value="GntR"/>
    <property type="match status" value="1"/>
</dbReference>
<accession>A0A417YD63</accession>
<dbReference type="Gene3D" id="1.10.10.10">
    <property type="entry name" value="Winged helix-like DNA-binding domain superfamily/Winged helix DNA-binding domain"/>
    <property type="match status" value="1"/>
</dbReference>
<dbReference type="PANTHER" id="PTHR44846">
    <property type="entry name" value="MANNOSYL-D-GLYCERATE TRANSPORT/METABOLISM SYSTEM REPRESSOR MNGR-RELATED"/>
    <property type="match status" value="1"/>
</dbReference>
<dbReference type="RefSeq" id="WP_118889864.1">
    <property type="nucleotide sequence ID" value="NZ_JAUOPF010000003.1"/>
</dbReference>